<organism evidence="1">
    <name type="scientific">marine sediment metagenome</name>
    <dbReference type="NCBI Taxonomy" id="412755"/>
    <lineage>
        <taxon>unclassified sequences</taxon>
        <taxon>metagenomes</taxon>
        <taxon>ecological metagenomes</taxon>
    </lineage>
</organism>
<gene>
    <name evidence="1" type="ORF">S01H4_58240</name>
</gene>
<evidence type="ECO:0000313" key="1">
    <source>
        <dbReference type="EMBL" id="GAH13373.1"/>
    </source>
</evidence>
<proteinExistence type="predicted"/>
<accession>X1EXN5</accession>
<name>X1EXN5_9ZZZZ</name>
<feature type="non-terminal residue" evidence="1">
    <location>
        <position position="106"/>
    </location>
</feature>
<sequence length="106" mass="11677">MSIDTASKRRRAASVLPIHKVPIPTGTIDWASRAGIAWIYPLYTPGIYINNIWAQIRKGSLLVDKRIEERSTADFTIVDIPGTATYQKGQAVEIYDDIGGLEFGGV</sequence>
<dbReference type="EMBL" id="BART01033998">
    <property type="protein sequence ID" value="GAH13373.1"/>
    <property type="molecule type" value="Genomic_DNA"/>
</dbReference>
<reference evidence="1" key="1">
    <citation type="journal article" date="2014" name="Front. Microbiol.">
        <title>High frequency of phylogenetically diverse reductive dehalogenase-homologous genes in deep subseafloor sedimentary metagenomes.</title>
        <authorList>
            <person name="Kawai M."/>
            <person name="Futagami T."/>
            <person name="Toyoda A."/>
            <person name="Takaki Y."/>
            <person name="Nishi S."/>
            <person name="Hori S."/>
            <person name="Arai W."/>
            <person name="Tsubouchi T."/>
            <person name="Morono Y."/>
            <person name="Uchiyama I."/>
            <person name="Ito T."/>
            <person name="Fujiyama A."/>
            <person name="Inagaki F."/>
            <person name="Takami H."/>
        </authorList>
    </citation>
    <scope>NUCLEOTIDE SEQUENCE</scope>
    <source>
        <strain evidence="1">Expedition CK06-06</strain>
    </source>
</reference>
<dbReference type="AlphaFoldDB" id="X1EXN5"/>
<comment type="caution">
    <text evidence="1">The sequence shown here is derived from an EMBL/GenBank/DDBJ whole genome shotgun (WGS) entry which is preliminary data.</text>
</comment>
<protein>
    <submittedName>
        <fullName evidence="1">Uncharacterized protein</fullName>
    </submittedName>
</protein>